<dbReference type="SUPFAM" id="SSF51230">
    <property type="entry name" value="Single hybrid motif"/>
    <property type="match status" value="1"/>
</dbReference>
<evidence type="ECO:0000256" key="9">
    <source>
        <dbReference type="SAM" id="MobiDB-lite"/>
    </source>
</evidence>
<dbReference type="GO" id="GO:0045254">
    <property type="term" value="C:pyruvate dehydrogenase complex"/>
    <property type="evidence" value="ECO:0007669"/>
    <property type="project" value="UniProtKB-UniRule"/>
</dbReference>
<dbReference type="Gene3D" id="4.10.320.10">
    <property type="entry name" value="E3-binding domain"/>
    <property type="match status" value="1"/>
</dbReference>
<dbReference type="CDD" id="cd06849">
    <property type="entry name" value="lipoyl_domain"/>
    <property type="match status" value="1"/>
</dbReference>
<dbReference type="InterPro" id="IPR011053">
    <property type="entry name" value="Single_hybrid_motif"/>
</dbReference>
<dbReference type="InterPro" id="IPR000089">
    <property type="entry name" value="Biotin_lipoyl"/>
</dbReference>
<dbReference type="GO" id="GO:0006086">
    <property type="term" value="P:pyruvate decarboxylation to acetyl-CoA"/>
    <property type="evidence" value="ECO:0007669"/>
    <property type="project" value="InterPro"/>
</dbReference>
<evidence type="ECO:0000256" key="3">
    <source>
        <dbReference type="ARBA" id="ARBA00022679"/>
    </source>
</evidence>
<evidence type="ECO:0000256" key="6">
    <source>
        <dbReference type="ARBA" id="ARBA00025211"/>
    </source>
</evidence>
<dbReference type="Pfam" id="PF02817">
    <property type="entry name" value="E3_binding"/>
    <property type="match status" value="1"/>
</dbReference>
<keyword evidence="5 8" id="KW-0012">Acyltransferase</keyword>
<evidence type="ECO:0000256" key="4">
    <source>
        <dbReference type="ARBA" id="ARBA00022823"/>
    </source>
</evidence>
<feature type="domain" description="Lipoyl-binding" evidence="10">
    <location>
        <begin position="2"/>
        <end position="77"/>
    </location>
</feature>
<dbReference type="InterPro" id="IPR045257">
    <property type="entry name" value="E2/Pdx1"/>
</dbReference>
<accession>A0A517YPG7</accession>
<dbReference type="NCBIfam" id="TIGR01349">
    <property type="entry name" value="PDHac_trf_mito"/>
    <property type="match status" value="1"/>
</dbReference>
<dbReference type="AlphaFoldDB" id="A0A517YPG7"/>
<dbReference type="PROSITE" id="PS50968">
    <property type="entry name" value="BIOTINYL_LIPOYL"/>
    <property type="match status" value="1"/>
</dbReference>
<dbReference type="InterPro" id="IPR003016">
    <property type="entry name" value="2-oxoA_DH_lipoyl-BS"/>
</dbReference>
<keyword evidence="12" id="KW-0670">Pyruvate</keyword>
<dbReference type="PANTHER" id="PTHR23151:SF90">
    <property type="entry name" value="DIHYDROLIPOYLLYSINE-RESIDUE ACETYLTRANSFERASE COMPONENT OF PYRUVATE DEHYDROGENASE COMPLEX, MITOCHONDRIAL-RELATED"/>
    <property type="match status" value="1"/>
</dbReference>
<evidence type="ECO:0000256" key="2">
    <source>
        <dbReference type="ARBA" id="ARBA00011484"/>
    </source>
</evidence>
<dbReference type="Proteomes" id="UP000317369">
    <property type="component" value="Chromosome"/>
</dbReference>
<dbReference type="Gene3D" id="3.30.559.10">
    <property type="entry name" value="Chloramphenicol acetyltransferase-like domain"/>
    <property type="match status" value="1"/>
</dbReference>
<dbReference type="SUPFAM" id="SSF47005">
    <property type="entry name" value="Peripheral subunit-binding domain of 2-oxo acid dehydrogenase complex"/>
    <property type="match status" value="1"/>
</dbReference>
<comment type="catalytic activity">
    <reaction evidence="7 8">
        <text>N(6)-[(R)-dihydrolipoyl]-L-lysyl-[protein] + acetyl-CoA = N(6)-[(R)-S(8)-acetyldihydrolipoyl]-L-lysyl-[protein] + CoA</text>
        <dbReference type="Rhea" id="RHEA:17017"/>
        <dbReference type="Rhea" id="RHEA-COMP:10475"/>
        <dbReference type="Rhea" id="RHEA-COMP:10478"/>
        <dbReference type="ChEBI" id="CHEBI:57287"/>
        <dbReference type="ChEBI" id="CHEBI:57288"/>
        <dbReference type="ChEBI" id="CHEBI:83100"/>
        <dbReference type="ChEBI" id="CHEBI:83111"/>
        <dbReference type="EC" id="2.3.1.12"/>
    </reaction>
</comment>
<feature type="domain" description="Peripheral subunit-binding (PSBD)" evidence="11">
    <location>
        <begin position="126"/>
        <end position="163"/>
    </location>
</feature>
<comment type="similarity">
    <text evidence="1 8">Belongs to the 2-oxoacid dehydrogenase family.</text>
</comment>
<dbReference type="SUPFAM" id="SSF52777">
    <property type="entry name" value="CoA-dependent acyltransferases"/>
    <property type="match status" value="1"/>
</dbReference>
<evidence type="ECO:0000313" key="12">
    <source>
        <dbReference type="EMBL" id="QDU32118.1"/>
    </source>
</evidence>
<dbReference type="EMBL" id="CP036425">
    <property type="protein sequence ID" value="QDU32118.1"/>
    <property type="molecule type" value="Genomic_DNA"/>
</dbReference>
<reference evidence="12 13" key="1">
    <citation type="submission" date="2019-02" db="EMBL/GenBank/DDBJ databases">
        <title>Deep-cultivation of Planctomycetes and their phenomic and genomic characterization uncovers novel biology.</title>
        <authorList>
            <person name="Wiegand S."/>
            <person name="Jogler M."/>
            <person name="Boedeker C."/>
            <person name="Pinto D."/>
            <person name="Vollmers J."/>
            <person name="Rivas-Marin E."/>
            <person name="Kohn T."/>
            <person name="Peeters S.H."/>
            <person name="Heuer A."/>
            <person name="Rast P."/>
            <person name="Oberbeckmann S."/>
            <person name="Bunk B."/>
            <person name="Jeske O."/>
            <person name="Meyerdierks A."/>
            <person name="Storesund J.E."/>
            <person name="Kallscheuer N."/>
            <person name="Luecker S."/>
            <person name="Lage O.M."/>
            <person name="Pohl T."/>
            <person name="Merkel B.J."/>
            <person name="Hornburger P."/>
            <person name="Mueller R.-W."/>
            <person name="Bruemmer F."/>
            <person name="Labrenz M."/>
            <person name="Spormann A.M."/>
            <person name="Op den Camp H."/>
            <person name="Overmann J."/>
            <person name="Amann R."/>
            <person name="Jetten M.S.M."/>
            <person name="Mascher T."/>
            <person name="Medema M.H."/>
            <person name="Devos D.P."/>
            <person name="Kaster A.-K."/>
            <person name="Ovreas L."/>
            <person name="Rohde M."/>
            <person name="Galperin M.Y."/>
            <person name="Jogler C."/>
        </authorList>
    </citation>
    <scope>NUCLEOTIDE SEQUENCE [LARGE SCALE GENOMIC DNA]</scope>
    <source>
        <strain evidence="12 13">KS4</strain>
    </source>
</reference>
<feature type="region of interest" description="Disordered" evidence="9">
    <location>
        <begin position="86"/>
        <end position="105"/>
    </location>
</feature>
<dbReference type="InterPro" id="IPR004167">
    <property type="entry name" value="PSBD"/>
</dbReference>
<protein>
    <recommendedName>
        <fullName evidence="8">Acetyltransferase component of pyruvate dehydrogenase complex</fullName>
        <ecNumber evidence="8">2.3.1.12</ecNumber>
    </recommendedName>
</protein>
<evidence type="ECO:0000256" key="5">
    <source>
        <dbReference type="ARBA" id="ARBA00023315"/>
    </source>
</evidence>
<dbReference type="OrthoDB" id="9805770at2"/>
<keyword evidence="13" id="KW-1185">Reference proteome</keyword>
<keyword evidence="3 8" id="KW-0808">Transferase</keyword>
<evidence type="ECO:0000256" key="8">
    <source>
        <dbReference type="RuleBase" id="RU361137"/>
    </source>
</evidence>
<dbReference type="Gene3D" id="2.40.50.100">
    <property type="match status" value="1"/>
</dbReference>
<dbReference type="FunFam" id="2.40.50.100:FF:000010">
    <property type="entry name" value="Acetyltransferase component of pyruvate dehydrogenase complex"/>
    <property type="match status" value="1"/>
</dbReference>
<proteinExistence type="inferred from homology"/>
<dbReference type="Pfam" id="PF00198">
    <property type="entry name" value="2-oxoacid_dh"/>
    <property type="match status" value="1"/>
</dbReference>
<dbReference type="FunFam" id="3.30.559.10:FF:000007">
    <property type="entry name" value="Dihydrolipoamide acetyltransferase component of pyruvate dehydrogenase complex"/>
    <property type="match status" value="1"/>
</dbReference>
<dbReference type="GO" id="GO:0004742">
    <property type="term" value="F:dihydrolipoyllysine-residue acetyltransferase activity"/>
    <property type="evidence" value="ECO:0007669"/>
    <property type="project" value="UniProtKB-UniRule"/>
</dbReference>
<organism evidence="12 13">
    <name type="scientific">Poriferisphaera corsica</name>
    <dbReference type="NCBI Taxonomy" id="2528020"/>
    <lineage>
        <taxon>Bacteria</taxon>
        <taxon>Pseudomonadati</taxon>
        <taxon>Planctomycetota</taxon>
        <taxon>Phycisphaerae</taxon>
        <taxon>Phycisphaerales</taxon>
        <taxon>Phycisphaeraceae</taxon>
        <taxon>Poriferisphaera</taxon>
    </lineage>
</organism>
<dbReference type="KEGG" id="pcor:KS4_01470"/>
<dbReference type="Pfam" id="PF00364">
    <property type="entry name" value="Biotin_lipoyl"/>
    <property type="match status" value="1"/>
</dbReference>
<sequence>MAIEITMPRLSDTMEEGTLVKWHVSVGDKVASGDHLADVETDKATMELQAFDDGTLAKLALEAGNTVPVGSLIAVLAEDGESVEDAAASAGSGSSTASTAPAPAAEAAPVATATATAAPAAPAGTRVSPLARKLAAEHNVDISTVQGTGPDGRIIKRDILAAAQGGASAASVTATPVPATPAATIASVASELKAEEIQLNGMRKTIAKRLVESKTTIPHFQVTVAVDMDPILELRKTLNSQLENQGVKLSVNDFIVRASALALVQHPTANSSWAGDKIIQHGTVNIGIAVALPAERGGGLIVPTLRDVHVKGMRQISTETKTLATKAREVGLTPEEMSDGTFTISNLGMYGVEAFTAIISPPQSAILAIGGAVQKPVVKNGEIVIGHVMNATISADHRVLDGAVAAEFMNTLKSLLENPAGLLV</sequence>
<evidence type="ECO:0000256" key="1">
    <source>
        <dbReference type="ARBA" id="ARBA00007317"/>
    </source>
</evidence>
<dbReference type="InterPro" id="IPR006257">
    <property type="entry name" value="LAT1"/>
</dbReference>
<dbReference type="InterPro" id="IPR023213">
    <property type="entry name" value="CAT-like_dom_sf"/>
</dbReference>
<dbReference type="InterPro" id="IPR036625">
    <property type="entry name" value="E3-bd_dom_sf"/>
</dbReference>
<evidence type="ECO:0000259" key="10">
    <source>
        <dbReference type="PROSITE" id="PS50968"/>
    </source>
</evidence>
<gene>
    <name evidence="12" type="primary">pdhC</name>
    <name evidence="12" type="ORF">KS4_01470</name>
</gene>
<dbReference type="RefSeq" id="WP_145073156.1">
    <property type="nucleotide sequence ID" value="NZ_CP036425.1"/>
</dbReference>
<dbReference type="PROSITE" id="PS51826">
    <property type="entry name" value="PSBD"/>
    <property type="match status" value="1"/>
</dbReference>
<dbReference type="InterPro" id="IPR001078">
    <property type="entry name" value="2-oxoacid_DH_actylTfrase"/>
</dbReference>
<keyword evidence="4 8" id="KW-0450">Lipoyl</keyword>
<comment type="cofactor">
    <cofactor evidence="8">
        <name>(R)-lipoate</name>
        <dbReference type="ChEBI" id="CHEBI:83088"/>
    </cofactor>
    <text evidence="8">Binds 1 lipoyl cofactor covalently.</text>
</comment>
<evidence type="ECO:0000313" key="13">
    <source>
        <dbReference type="Proteomes" id="UP000317369"/>
    </source>
</evidence>
<evidence type="ECO:0000256" key="7">
    <source>
        <dbReference type="ARBA" id="ARBA00048370"/>
    </source>
</evidence>
<dbReference type="PROSITE" id="PS00189">
    <property type="entry name" value="LIPOYL"/>
    <property type="match status" value="1"/>
</dbReference>
<dbReference type="EC" id="2.3.1.12" evidence="8"/>
<comment type="subunit">
    <text evidence="2">Forms a 24-polypeptide structural core with octahedral symmetry.</text>
</comment>
<evidence type="ECO:0000259" key="11">
    <source>
        <dbReference type="PROSITE" id="PS51826"/>
    </source>
</evidence>
<dbReference type="PANTHER" id="PTHR23151">
    <property type="entry name" value="DIHYDROLIPOAMIDE ACETYL/SUCCINYL-TRANSFERASE-RELATED"/>
    <property type="match status" value="1"/>
</dbReference>
<name>A0A517YPG7_9BACT</name>
<comment type="function">
    <text evidence="6">The pyruvate dehydrogenase complex catalyzes the overall conversion of pyruvate to acetyl-CoA and CO(2). It contains multiple copies of three enzymatic components: pyruvate dehydrogenase (E1), dihydrolipoamide acetyltransferase (E2) and lipoamide dehydrogenase (E3).</text>
</comment>